<evidence type="ECO:0000313" key="1">
    <source>
        <dbReference type="EMBL" id="GFH06065.1"/>
    </source>
</evidence>
<accession>A0A699Y9P6</accession>
<organism evidence="1 2">
    <name type="scientific">Haematococcus lacustris</name>
    <name type="common">Green alga</name>
    <name type="synonym">Haematococcus pluvialis</name>
    <dbReference type="NCBI Taxonomy" id="44745"/>
    <lineage>
        <taxon>Eukaryota</taxon>
        <taxon>Viridiplantae</taxon>
        <taxon>Chlorophyta</taxon>
        <taxon>core chlorophytes</taxon>
        <taxon>Chlorophyceae</taxon>
        <taxon>CS clade</taxon>
        <taxon>Chlamydomonadales</taxon>
        <taxon>Haematococcaceae</taxon>
        <taxon>Haematococcus</taxon>
    </lineage>
</organism>
<evidence type="ECO:0000313" key="2">
    <source>
        <dbReference type="Proteomes" id="UP000485058"/>
    </source>
</evidence>
<sequence>MQPVTTNRTVYEEQYASIFVVTQVQVFDTCLVIPENQSQNMKEPRGLLHPRAYLVMFYRRDLFSALSLAPPETWEQLLQLATNTSLWAQAAVVNTLGSRAPSAQASSGLGAAGTRPAAPAFSGLCLPLKANCTGAFLLMNIWASLTQYLGLDQGLHFEPLTMQPLVDSPAMDEAMRLYARLAAAASPDSLTTCGPLHPAFLAGSCAITVGWDHYFSYTASQPVSGSVGVAPLPGSTRVWDRQVGRGSPLRLCRGAAGLPRNADQAAAIYCPHATPLADGSWVNQAPLSQFFYTSMYNNLAGSAYLQAESVIVMDSMSRSRGQHCSLLGGILPPGVGPATTLMVTDIQDSTALWEALPDHVMDATIALHHATIRACLTAFTAYEAMSELGTAAQRNGKVLPWLQRPQLSGRGNTFRNQRQPVTDAMLSSVQPRDAVALFSLTATPPPPSTLLATTPDVLVEADGRTMRRPGPGVVCNLAADAYPNGKAVWAVKWHPNAASDINTYYSEYARAAFMHAAWRVLEEGLANMTGIQA</sequence>
<keyword evidence="2" id="KW-1185">Reference proteome</keyword>
<dbReference type="InterPro" id="IPR050697">
    <property type="entry name" value="Adenylyl/Guanylyl_Cyclase_3/4"/>
</dbReference>
<protein>
    <submittedName>
        <fullName evidence="1">Guanylate cyclase domain-containing protein</fullName>
    </submittedName>
</protein>
<name>A0A699Y9P6_HAELA</name>
<feature type="non-terminal residue" evidence="1">
    <location>
        <position position="533"/>
    </location>
</feature>
<comment type="caution">
    <text evidence="1">The sequence shown here is derived from an EMBL/GenBank/DDBJ whole genome shotgun (WGS) entry which is preliminary data.</text>
</comment>
<gene>
    <name evidence="1" type="ORF">HaLaN_00632</name>
</gene>
<dbReference type="PANTHER" id="PTHR43081:SF1">
    <property type="entry name" value="ADENYLATE CYCLASE, TERMINAL-DIFFERENTIATION SPECIFIC"/>
    <property type="match status" value="1"/>
</dbReference>
<dbReference type="Gene3D" id="3.30.70.1230">
    <property type="entry name" value="Nucleotide cyclase"/>
    <property type="match status" value="1"/>
</dbReference>
<reference evidence="1 2" key="1">
    <citation type="submission" date="2020-02" db="EMBL/GenBank/DDBJ databases">
        <title>Draft genome sequence of Haematococcus lacustris strain NIES-144.</title>
        <authorList>
            <person name="Morimoto D."/>
            <person name="Nakagawa S."/>
            <person name="Yoshida T."/>
            <person name="Sawayama S."/>
        </authorList>
    </citation>
    <scope>NUCLEOTIDE SEQUENCE [LARGE SCALE GENOMIC DNA]</scope>
    <source>
        <strain evidence="1 2">NIES-144</strain>
    </source>
</reference>
<dbReference type="Proteomes" id="UP000485058">
    <property type="component" value="Unassembled WGS sequence"/>
</dbReference>
<dbReference type="EMBL" id="BLLF01000021">
    <property type="protein sequence ID" value="GFH06065.1"/>
    <property type="molecule type" value="Genomic_DNA"/>
</dbReference>
<proteinExistence type="predicted"/>
<dbReference type="Gene3D" id="3.40.190.10">
    <property type="entry name" value="Periplasmic binding protein-like II"/>
    <property type="match status" value="1"/>
</dbReference>
<dbReference type="InterPro" id="IPR029787">
    <property type="entry name" value="Nucleotide_cyclase"/>
</dbReference>
<dbReference type="AlphaFoldDB" id="A0A699Y9P6"/>
<dbReference type="SUPFAM" id="SSF53850">
    <property type="entry name" value="Periplasmic binding protein-like II"/>
    <property type="match status" value="1"/>
</dbReference>
<feature type="non-terminal residue" evidence="1">
    <location>
        <position position="1"/>
    </location>
</feature>
<dbReference type="PANTHER" id="PTHR43081">
    <property type="entry name" value="ADENYLATE CYCLASE, TERMINAL-DIFFERENTIATION SPECIFIC-RELATED"/>
    <property type="match status" value="1"/>
</dbReference>
<dbReference type="SUPFAM" id="SSF55073">
    <property type="entry name" value="Nucleotide cyclase"/>
    <property type="match status" value="1"/>
</dbReference>